<evidence type="ECO:0000313" key="2">
    <source>
        <dbReference type="EMBL" id="EEC16472.1"/>
    </source>
</evidence>
<dbReference type="AlphaFoldDB" id="B7QCA0"/>
<protein>
    <submittedName>
        <fullName evidence="2 3">Uncharacterized protein</fullName>
    </submittedName>
</protein>
<dbReference type="InParanoid" id="B7QCA0"/>
<accession>B7QCA0</accession>
<dbReference type="HOGENOM" id="CLU_2239538_0_0_1"/>
<dbReference type="PaxDb" id="6945-B7QCA0"/>
<dbReference type="VEuPathDB" id="VectorBase:ISCW024806"/>
<dbReference type="Proteomes" id="UP000001555">
    <property type="component" value="Unassembled WGS sequence"/>
</dbReference>
<evidence type="ECO:0000256" key="1">
    <source>
        <dbReference type="SAM" id="MobiDB-lite"/>
    </source>
</evidence>
<feature type="region of interest" description="Disordered" evidence="1">
    <location>
        <begin position="38"/>
        <end position="75"/>
    </location>
</feature>
<organism>
    <name type="scientific">Ixodes scapularis</name>
    <name type="common">Black-legged tick</name>
    <name type="synonym">Deer tick</name>
    <dbReference type="NCBI Taxonomy" id="6945"/>
    <lineage>
        <taxon>Eukaryota</taxon>
        <taxon>Metazoa</taxon>
        <taxon>Ecdysozoa</taxon>
        <taxon>Arthropoda</taxon>
        <taxon>Chelicerata</taxon>
        <taxon>Arachnida</taxon>
        <taxon>Acari</taxon>
        <taxon>Parasitiformes</taxon>
        <taxon>Ixodida</taxon>
        <taxon>Ixodoidea</taxon>
        <taxon>Ixodidae</taxon>
        <taxon>Ixodinae</taxon>
        <taxon>Ixodes</taxon>
    </lineage>
</organism>
<proteinExistence type="predicted"/>
<dbReference type="EnsemblMetazoa" id="ISCW024806-RA">
    <property type="protein sequence ID" value="ISCW024806-PA"/>
    <property type="gene ID" value="ISCW024806"/>
</dbReference>
<reference evidence="3" key="2">
    <citation type="submission" date="2020-05" db="UniProtKB">
        <authorList>
            <consortium name="EnsemblMetazoa"/>
        </authorList>
    </citation>
    <scope>IDENTIFICATION</scope>
    <source>
        <strain evidence="3">wikel</strain>
    </source>
</reference>
<evidence type="ECO:0000313" key="4">
    <source>
        <dbReference type="Proteomes" id="UP000001555"/>
    </source>
</evidence>
<name>B7QCA0_IXOSC</name>
<sequence>MPQVDYVLLSSLADSSKSSLSSVECVLRRERGWLSTHRDTGTAQRAETAVSALSKDASTTKGDGSHPSPFKGKNFEAGRVQPFQTMQKLSAPRSLDFCGVGCMLQ</sequence>
<dbReference type="EMBL" id="ABJB010905066">
    <property type="status" value="NOT_ANNOTATED_CDS"/>
    <property type="molecule type" value="Genomic_DNA"/>
</dbReference>
<evidence type="ECO:0000313" key="3">
    <source>
        <dbReference type="EnsemblMetazoa" id="ISCW024806-PA"/>
    </source>
</evidence>
<keyword evidence="4" id="KW-1185">Reference proteome</keyword>
<dbReference type="EMBL" id="DS906070">
    <property type="protein sequence ID" value="EEC16472.1"/>
    <property type="molecule type" value="Genomic_DNA"/>
</dbReference>
<gene>
    <name evidence="2" type="ORF">IscW_ISCW024806</name>
</gene>
<reference evidence="2 4" key="1">
    <citation type="submission" date="2008-03" db="EMBL/GenBank/DDBJ databases">
        <title>Annotation of Ixodes scapularis.</title>
        <authorList>
            <consortium name="Ixodes scapularis Genome Project Consortium"/>
            <person name="Caler E."/>
            <person name="Hannick L.I."/>
            <person name="Bidwell S."/>
            <person name="Joardar V."/>
            <person name="Thiagarajan M."/>
            <person name="Amedeo P."/>
            <person name="Galinsky K.J."/>
            <person name="Schobel S."/>
            <person name="Inman J."/>
            <person name="Hostetler J."/>
            <person name="Miller J."/>
            <person name="Hammond M."/>
            <person name="Megy K."/>
            <person name="Lawson D."/>
            <person name="Kodira C."/>
            <person name="Sutton G."/>
            <person name="Meyer J."/>
            <person name="Hill C.A."/>
            <person name="Birren B."/>
            <person name="Nene V."/>
            <person name="Collins F."/>
            <person name="Alarcon-Chaidez F."/>
            <person name="Wikel S."/>
            <person name="Strausberg R."/>
        </authorList>
    </citation>
    <scope>NUCLEOTIDE SEQUENCE [LARGE SCALE GENOMIC DNA]</scope>
    <source>
        <strain evidence="4">Wikel</strain>
        <strain evidence="2">Wikel colony</strain>
    </source>
</reference>